<protein>
    <submittedName>
        <fullName evidence="1">Uncharacterized protein</fullName>
    </submittedName>
</protein>
<gene>
    <name evidence="1" type="ORF">C41B8_06757</name>
</gene>
<keyword evidence="2" id="KW-1185">Reference proteome</keyword>
<dbReference type="Proteomes" id="UP000028302">
    <property type="component" value="Unassembled WGS sequence"/>
</dbReference>
<reference evidence="1 2" key="1">
    <citation type="submission" date="2013-03" db="EMBL/GenBank/DDBJ databases">
        <title>Salinisphaera hydrothermalis C41B8 Genome Sequencing.</title>
        <authorList>
            <person name="Li C."/>
            <person name="Lai Q."/>
            <person name="Shao Z."/>
        </authorList>
    </citation>
    <scope>NUCLEOTIDE SEQUENCE [LARGE SCALE GENOMIC DNA]</scope>
    <source>
        <strain evidence="1 2">C41B8</strain>
    </source>
</reference>
<organism evidence="1 2">
    <name type="scientific">Salinisphaera hydrothermalis (strain C41B8)</name>
    <dbReference type="NCBI Taxonomy" id="1304275"/>
    <lineage>
        <taxon>Bacteria</taxon>
        <taxon>Pseudomonadati</taxon>
        <taxon>Pseudomonadota</taxon>
        <taxon>Gammaproteobacteria</taxon>
        <taxon>Salinisphaerales</taxon>
        <taxon>Salinisphaeraceae</taxon>
        <taxon>Salinisphaera</taxon>
    </lineage>
</organism>
<proteinExistence type="predicted"/>
<dbReference type="STRING" id="1304275.C41B8_06757"/>
<dbReference type="EMBL" id="APNK01000007">
    <property type="protein sequence ID" value="KEZ77974.1"/>
    <property type="molecule type" value="Genomic_DNA"/>
</dbReference>
<name>A0A084IMP0_SALHC</name>
<evidence type="ECO:0000313" key="2">
    <source>
        <dbReference type="Proteomes" id="UP000028302"/>
    </source>
</evidence>
<sequence length="278" mass="31463">MASGIEAWLFGYAGTKLANGVLERLRGDKLTVDLRRATEKWAAQLPDHVALASIYALFPDAIADDELAERPALMRLRFDLRQSNVPTDEVWHEALLKQWRFVRANARDPDDFFQLPEAEARRHLSALAVKLHTVCSQHEALFRATTISLLRELLARGDGSGAPEEDVRKVLTADQKALLRCVYQHRGLCRIAAARGEYECLWAPGAVCDMQWGWERTPEECRRSGKAPGDRRERLRWIYVVKDLTEAGLFEAQAKGYYALTEQGWRVAHDLGDASTPH</sequence>
<comment type="caution">
    <text evidence="1">The sequence shown here is derived from an EMBL/GenBank/DDBJ whole genome shotgun (WGS) entry which is preliminary data.</text>
</comment>
<dbReference type="OrthoDB" id="7054774at2"/>
<accession>A0A084IMP0</accession>
<dbReference type="RefSeq" id="WP_037335885.1">
    <property type="nucleotide sequence ID" value="NZ_APNK01000007.1"/>
</dbReference>
<dbReference type="AlphaFoldDB" id="A0A084IMP0"/>
<evidence type="ECO:0000313" key="1">
    <source>
        <dbReference type="EMBL" id="KEZ77974.1"/>
    </source>
</evidence>